<accession>A0A2N9Y467</accession>
<gene>
    <name evidence="2" type="ORF">BHC47_04905</name>
</gene>
<reference evidence="2 3" key="1">
    <citation type="journal article" date="2017" name="MBio">
        <title>Type VI secretion-mediated competition in the bee gut microbiome.</title>
        <authorList>
            <person name="Steele M.I."/>
            <person name="Kwong W.K."/>
            <person name="Powell J.E."/>
            <person name="Whiteley M."/>
            <person name="Moran N.A."/>
        </authorList>
    </citation>
    <scope>NUCLEOTIDE SEQUENCE [LARGE SCALE GENOMIC DNA]</scope>
    <source>
        <strain evidence="2 3">PEB0171</strain>
    </source>
</reference>
<evidence type="ECO:0000256" key="1">
    <source>
        <dbReference type="SAM" id="Phobius"/>
    </source>
</evidence>
<feature type="transmembrane region" description="Helical" evidence="1">
    <location>
        <begin position="12"/>
        <end position="29"/>
    </location>
</feature>
<organism evidence="2 3">
    <name type="scientific">Snodgrassella alvi</name>
    <dbReference type="NCBI Taxonomy" id="1196083"/>
    <lineage>
        <taxon>Bacteria</taxon>
        <taxon>Pseudomonadati</taxon>
        <taxon>Pseudomonadota</taxon>
        <taxon>Betaproteobacteria</taxon>
        <taxon>Neisseriales</taxon>
        <taxon>Neisseriaceae</taxon>
        <taxon>Snodgrassella</taxon>
    </lineage>
</organism>
<dbReference type="EMBL" id="MEIV01000051">
    <property type="protein sequence ID" value="PIT62434.1"/>
    <property type="molecule type" value="Genomic_DNA"/>
</dbReference>
<sequence length="148" mass="17743">MIIKIKTKVFKILQVLIIVIGIDAYNLYINRITNPLIILNIASLFYLIYKIKDEFEKARGFGKYIIEITAECLTKEKKGNKTCFEWQNFYSVIKFHNRIYLYLKRKNSFRPYERLIYLDSKDFASKDEFNACFENCNTYIKQANNKFL</sequence>
<dbReference type="AlphaFoldDB" id="A0A2N9Y467"/>
<keyword evidence="1" id="KW-0472">Membrane</keyword>
<protein>
    <recommendedName>
        <fullName evidence="4">YcxB-like protein domain-containing protein</fullName>
    </recommendedName>
</protein>
<comment type="caution">
    <text evidence="2">The sequence shown here is derived from an EMBL/GenBank/DDBJ whole genome shotgun (WGS) entry which is preliminary data.</text>
</comment>
<keyword evidence="1" id="KW-0812">Transmembrane</keyword>
<proteinExistence type="predicted"/>
<evidence type="ECO:0000313" key="2">
    <source>
        <dbReference type="EMBL" id="PIT62434.1"/>
    </source>
</evidence>
<keyword evidence="1" id="KW-1133">Transmembrane helix</keyword>
<evidence type="ECO:0000313" key="3">
    <source>
        <dbReference type="Proteomes" id="UP000231094"/>
    </source>
</evidence>
<name>A0A2N9Y467_9NEIS</name>
<dbReference type="Proteomes" id="UP000231094">
    <property type="component" value="Unassembled WGS sequence"/>
</dbReference>
<dbReference type="RefSeq" id="WP_100116069.1">
    <property type="nucleotide sequence ID" value="NZ_JBNPAZ010000006.1"/>
</dbReference>
<evidence type="ECO:0008006" key="4">
    <source>
        <dbReference type="Google" id="ProtNLM"/>
    </source>
</evidence>
<feature type="transmembrane region" description="Helical" evidence="1">
    <location>
        <begin position="35"/>
        <end position="51"/>
    </location>
</feature>